<reference evidence="1" key="1">
    <citation type="submission" date="2023-05" db="EMBL/GenBank/DDBJ databases">
        <authorList>
            <person name="Stuckert A."/>
        </authorList>
    </citation>
    <scope>NUCLEOTIDE SEQUENCE</scope>
</reference>
<feature type="non-terminal residue" evidence="1">
    <location>
        <position position="125"/>
    </location>
</feature>
<name>A0ABN9DTD3_9NEOB</name>
<comment type="caution">
    <text evidence="1">The sequence shown here is derived from an EMBL/GenBank/DDBJ whole genome shotgun (WGS) entry which is preliminary data.</text>
</comment>
<dbReference type="EMBL" id="CATNWA010014679">
    <property type="protein sequence ID" value="CAI9574627.1"/>
    <property type="molecule type" value="Genomic_DNA"/>
</dbReference>
<gene>
    <name evidence="1" type="ORF">SPARVUS_LOCUS8012212</name>
</gene>
<sequence length="125" mass="14473">MSLTLVVSGKNVPYIGGQWEECPLHWWSVGRMFLTLVVSGKNVPDIGDQWEECPLHWRSVGRMFLTLEVSGKNVPYIGGQWEECPLHWWSVYMLVGYLAPVSIIPQYVQHCEYCRRDINICINKC</sequence>
<accession>A0ABN9DTD3</accession>
<protein>
    <submittedName>
        <fullName evidence="1">Uncharacterized protein</fullName>
    </submittedName>
</protein>
<proteinExistence type="predicted"/>
<dbReference type="Proteomes" id="UP001162483">
    <property type="component" value="Unassembled WGS sequence"/>
</dbReference>
<organism evidence="1 2">
    <name type="scientific">Staurois parvus</name>
    <dbReference type="NCBI Taxonomy" id="386267"/>
    <lineage>
        <taxon>Eukaryota</taxon>
        <taxon>Metazoa</taxon>
        <taxon>Chordata</taxon>
        <taxon>Craniata</taxon>
        <taxon>Vertebrata</taxon>
        <taxon>Euteleostomi</taxon>
        <taxon>Amphibia</taxon>
        <taxon>Batrachia</taxon>
        <taxon>Anura</taxon>
        <taxon>Neobatrachia</taxon>
        <taxon>Ranoidea</taxon>
        <taxon>Ranidae</taxon>
        <taxon>Staurois</taxon>
    </lineage>
</organism>
<evidence type="ECO:0000313" key="2">
    <source>
        <dbReference type="Proteomes" id="UP001162483"/>
    </source>
</evidence>
<keyword evidence="2" id="KW-1185">Reference proteome</keyword>
<evidence type="ECO:0000313" key="1">
    <source>
        <dbReference type="EMBL" id="CAI9574627.1"/>
    </source>
</evidence>